<dbReference type="InterPro" id="IPR036162">
    <property type="entry name" value="Resolvase-like_N_sf"/>
</dbReference>
<evidence type="ECO:0000313" key="6">
    <source>
        <dbReference type="Proteomes" id="UP000662074"/>
    </source>
</evidence>
<dbReference type="InterPro" id="IPR011109">
    <property type="entry name" value="DNA_bind_recombinase_dom"/>
</dbReference>
<evidence type="ECO:0000256" key="3">
    <source>
        <dbReference type="SAM" id="Coils"/>
    </source>
</evidence>
<dbReference type="Gene3D" id="3.40.50.1390">
    <property type="entry name" value="Resolvase, N-terminal catalytic domain"/>
    <property type="match status" value="1"/>
</dbReference>
<proteinExistence type="predicted"/>
<dbReference type="SUPFAM" id="SSF53041">
    <property type="entry name" value="Resolvase-like"/>
    <property type="match status" value="1"/>
</dbReference>
<dbReference type="GO" id="GO:0003677">
    <property type="term" value="F:DNA binding"/>
    <property type="evidence" value="ECO:0007669"/>
    <property type="project" value="UniProtKB-KW"/>
</dbReference>
<dbReference type="SMART" id="SM00857">
    <property type="entry name" value="Resolvase"/>
    <property type="match status" value="1"/>
</dbReference>
<accession>A0A917JBP1</accession>
<dbReference type="Proteomes" id="UP000662074">
    <property type="component" value="Unassembled WGS sequence"/>
</dbReference>
<dbReference type="InterPro" id="IPR050639">
    <property type="entry name" value="SSR_resolvase"/>
</dbReference>
<keyword evidence="2" id="KW-0233">DNA recombination</keyword>
<dbReference type="Pfam" id="PF00239">
    <property type="entry name" value="Resolvase"/>
    <property type="match status" value="1"/>
</dbReference>
<gene>
    <name evidence="5" type="ORF">GCM10011425_36050</name>
</gene>
<dbReference type="AlphaFoldDB" id="A0A917JBP1"/>
<evidence type="ECO:0000259" key="4">
    <source>
        <dbReference type="PROSITE" id="PS51736"/>
    </source>
</evidence>
<keyword evidence="6" id="KW-1185">Reference proteome</keyword>
<protein>
    <submittedName>
        <fullName evidence="5">Serine type site-specific recombinase</fullName>
    </submittedName>
</protein>
<organism evidence="5 6">
    <name type="scientific">Mucilaginibacter galii</name>
    <dbReference type="NCBI Taxonomy" id="2005073"/>
    <lineage>
        <taxon>Bacteria</taxon>
        <taxon>Pseudomonadati</taxon>
        <taxon>Bacteroidota</taxon>
        <taxon>Sphingobacteriia</taxon>
        <taxon>Sphingobacteriales</taxon>
        <taxon>Sphingobacteriaceae</taxon>
        <taxon>Mucilaginibacter</taxon>
    </lineage>
</organism>
<dbReference type="CDD" id="cd00338">
    <property type="entry name" value="Ser_Recombinase"/>
    <property type="match status" value="1"/>
</dbReference>
<dbReference type="GO" id="GO:0000150">
    <property type="term" value="F:DNA strand exchange activity"/>
    <property type="evidence" value="ECO:0007669"/>
    <property type="project" value="InterPro"/>
</dbReference>
<dbReference type="PANTHER" id="PTHR30461:SF2">
    <property type="entry name" value="SERINE RECOMBINASE PINE-RELATED"/>
    <property type="match status" value="1"/>
</dbReference>
<reference evidence="5" key="2">
    <citation type="submission" date="2020-09" db="EMBL/GenBank/DDBJ databases">
        <authorList>
            <person name="Sun Q."/>
            <person name="Sedlacek I."/>
        </authorList>
    </citation>
    <scope>NUCLEOTIDE SEQUENCE</scope>
    <source>
        <strain evidence="5">CCM 8711</strain>
    </source>
</reference>
<dbReference type="Pfam" id="PF07508">
    <property type="entry name" value="Recombinase"/>
    <property type="match status" value="1"/>
</dbReference>
<reference evidence="5" key="1">
    <citation type="journal article" date="2014" name="Int. J. Syst. Evol. Microbiol.">
        <title>Complete genome sequence of Corynebacterium casei LMG S-19264T (=DSM 44701T), isolated from a smear-ripened cheese.</title>
        <authorList>
            <consortium name="US DOE Joint Genome Institute (JGI-PGF)"/>
            <person name="Walter F."/>
            <person name="Albersmeier A."/>
            <person name="Kalinowski J."/>
            <person name="Ruckert C."/>
        </authorList>
    </citation>
    <scope>NUCLEOTIDE SEQUENCE</scope>
    <source>
        <strain evidence="5">CCM 8711</strain>
    </source>
</reference>
<dbReference type="EMBL" id="BMDO01000012">
    <property type="protein sequence ID" value="GGI52393.1"/>
    <property type="molecule type" value="Genomic_DNA"/>
</dbReference>
<evidence type="ECO:0000256" key="2">
    <source>
        <dbReference type="ARBA" id="ARBA00023172"/>
    </source>
</evidence>
<comment type="caution">
    <text evidence="5">The sequence shown here is derived from an EMBL/GenBank/DDBJ whole genome shotgun (WGS) entry which is preliminary data.</text>
</comment>
<dbReference type="InterPro" id="IPR006119">
    <property type="entry name" value="Resolv_N"/>
</dbReference>
<dbReference type="PROSITE" id="PS51736">
    <property type="entry name" value="RECOMBINASES_3"/>
    <property type="match status" value="1"/>
</dbReference>
<sequence length="538" mass="62217">MAENLLFNSFAKGSQQLTRTKGSNCVIYTRVSSKEQADKNLSLETQKKACNQYAERQGFNILADFGGTYESAQNDERKEFTAMLSYVKKSRAKVSHILVYSLERFSRNDNSIWLSNQLRKLGIEIVSVTQPIDTSNPSGQMQQKMLFLFGEFDNQLRKQKCMAGMKEMLLRGNWPTNPPMGYDSIRINGERRIVVNEKGKLLKMAFHWKADEGLSNESIRFRLRQKGLKLHKQRISEVFKNPFYCGLLTHNMLEGQVVDGNQEKLVSRDLFLRVNGIIEQHVQGYKVLEENDAIPLKRFLHCHTCGKLLRGYIVKKKNIHYYKCCTAGCCNNRSASVLNERFASILNYFNLNISADVISLLKTQMIATFNQLTKDQQDSSKQLQMRLVELNLKIGRLEERFIEEEINAELYHRYNSKYIEEKKELERELYQGSNEVSNLDKCIDLTVNFASRMRLKWLSGDYAVRQQIQFLLFPEGINYDRKTDGCRTTRINNVFLYLAYLQQIMTKKKRGIPELNLNYASLSSWVAGAGLEPTTFGL</sequence>
<keyword evidence="3" id="KW-0175">Coiled coil</keyword>
<dbReference type="PANTHER" id="PTHR30461">
    <property type="entry name" value="DNA-INVERTASE FROM LAMBDOID PROPHAGE"/>
    <property type="match status" value="1"/>
</dbReference>
<keyword evidence="1" id="KW-0238">DNA-binding</keyword>
<dbReference type="InterPro" id="IPR038109">
    <property type="entry name" value="DNA_bind_recomb_sf"/>
</dbReference>
<evidence type="ECO:0000256" key="1">
    <source>
        <dbReference type="ARBA" id="ARBA00023125"/>
    </source>
</evidence>
<dbReference type="RefSeq" id="WP_373867856.1">
    <property type="nucleotide sequence ID" value="NZ_BMDO01000012.1"/>
</dbReference>
<feature type="coiled-coil region" evidence="3">
    <location>
        <begin position="380"/>
        <end position="435"/>
    </location>
</feature>
<feature type="domain" description="Resolvase/invertase-type recombinase catalytic" evidence="4">
    <location>
        <begin position="24"/>
        <end position="172"/>
    </location>
</feature>
<evidence type="ECO:0000313" key="5">
    <source>
        <dbReference type="EMBL" id="GGI52393.1"/>
    </source>
</evidence>
<dbReference type="Gene3D" id="3.90.1750.20">
    <property type="entry name" value="Putative Large Serine Recombinase, Chain B, Domain 2"/>
    <property type="match status" value="1"/>
</dbReference>
<name>A0A917JBP1_9SPHI</name>